<proteinExistence type="predicted"/>
<name>A0A2A6CMI5_PRIPA</name>
<reference evidence="1" key="2">
    <citation type="submission" date="2022-06" db="UniProtKB">
        <authorList>
            <consortium name="EnsemblMetazoa"/>
        </authorList>
    </citation>
    <scope>IDENTIFICATION</scope>
    <source>
        <strain evidence="1">PS312</strain>
    </source>
</reference>
<keyword evidence="2" id="KW-1185">Reference proteome</keyword>
<accession>A0A8R1UK15</accession>
<gene>
    <name evidence="1" type="primary">WBGene00272542</name>
</gene>
<sequence length="130" mass="14598">MSSSILLLSSFAIPCFAWTLPCFVLIGLYAALPTEYTFTRQIFIALYDIWIGVSSATAISVFPFIDHRYRKAAARVPVVRLLLPPGYRKVAPVKIKSEREIEKDKVDTTDVYFNLLSIDLATLKRSVPAV</sequence>
<dbReference type="AlphaFoldDB" id="A0A2A6CMI5"/>
<dbReference type="Proteomes" id="UP000005239">
    <property type="component" value="Unassembled WGS sequence"/>
</dbReference>
<organism evidence="1 2">
    <name type="scientific">Pristionchus pacificus</name>
    <name type="common">Parasitic nematode worm</name>
    <dbReference type="NCBI Taxonomy" id="54126"/>
    <lineage>
        <taxon>Eukaryota</taxon>
        <taxon>Metazoa</taxon>
        <taxon>Ecdysozoa</taxon>
        <taxon>Nematoda</taxon>
        <taxon>Chromadorea</taxon>
        <taxon>Rhabditida</taxon>
        <taxon>Rhabditina</taxon>
        <taxon>Diplogasteromorpha</taxon>
        <taxon>Diplogasteroidea</taxon>
        <taxon>Neodiplogasteridae</taxon>
        <taxon>Pristionchus</taxon>
    </lineage>
</organism>
<accession>A0A2A6CMI5</accession>
<protein>
    <submittedName>
        <fullName evidence="1">Uncharacterized protein</fullName>
    </submittedName>
</protein>
<evidence type="ECO:0000313" key="2">
    <source>
        <dbReference type="Proteomes" id="UP000005239"/>
    </source>
</evidence>
<dbReference type="EnsemblMetazoa" id="PPA34173.1">
    <property type="protein sequence ID" value="PPA34173.1"/>
    <property type="gene ID" value="WBGene00272542"/>
</dbReference>
<evidence type="ECO:0000313" key="1">
    <source>
        <dbReference type="EnsemblMetazoa" id="PPA34173.1"/>
    </source>
</evidence>
<reference evidence="2" key="1">
    <citation type="journal article" date="2008" name="Nat. Genet.">
        <title>The Pristionchus pacificus genome provides a unique perspective on nematode lifestyle and parasitism.</title>
        <authorList>
            <person name="Dieterich C."/>
            <person name="Clifton S.W."/>
            <person name="Schuster L.N."/>
            <person name="Chinwalla A."/>
            <person name="Delehaunty K."/>
            <person name="Dinkelacker I."/>
            <person name="Fulton L."/>
            <person name="Fulton R."/>
            <person name="Godfrey J."/>
            <person name="Minx P."/>
            <person name="Mitreva M."/>
            <person name="Roeseler W."/>
            <person name="Tian H."/>
            <person name="Witte H."/>
            <person name="Yang S.P."/>
            <person name="Wilson R.K."/>
            <person name="Sommer R.J."/>
        </authorList>
    </citation>
    <scope>NUCLEOTIDE SEQUENCE [LARGE SCALE GENOMIC DNA]</scope>
    <source>
        <strain evidence="2">PS312</strain>
    </source>
</reference>